<evidence type="ECO:0008006" key="4">
    <source>
        <dbReference type="Google" id="ProtNLM"/>
    </source>
</evidence>
<evidence type="ECO:0000313" key="2">
    <source>
        <dbReference type="EMBL" id="OZU88932.1"/>
    </source>
</evidence>
<gene>
    <name evidence="2" type="ORF">CIL03_07880</name>
</gene>
<dbReference type="InterPro" id="IPR019593">
    <property type="entry name" value="Spore_coat_protein_Z/Y"/>
</dbReference>
<reference evidence="2 3" key="1">
    <citation type="submission" date="2017-08" db="EMBL/GenBank/DDBJ databases">
        <title>Virgibacillus indicus sp. nov. and Virgibacillus profoundi sp. nov, two moderately halophilic bacteria isolated from marine sediment by using the Microfluidic Streak Plate.</title>
        <authorList>
            <person name="Xu B."/>
            <person name="Hu B."/>
            <person name="Wang J."/>
            <person name="Zhu Y."/>
            <person name="Huang L."/>
            <person name="Du W."/>
            <person name="Huang Y."/>
        </authorList>
    </citation>
    <scope>NUCLEOTIDE SEQUENCE [LARGE SCALE GENOMIC DNA]</scope>
    <source>
        <strain evidence="2 3">IO3-P2-C2</strain>
    </source>
</reference>
<dbReference type="RefSeq" id="WP_094885291.1">
    <property type="nucleotide sequence ID" value="NZ_NPMS01000003.1"/>
</dbReference>
<feature type="region of interest" description="Disordered" evidence="1">
    <location>
        <begin position="1"/>
        <end position="20"/>
    </location>
</feature>
<dbReference type="EMBL" id="NPMS01000003">
    <property type="protein sequence ID" value="OZU88932.1"/>
    <property type="molecule type" value="Genomic_DNA"/>
</dbReference>
<dbReference type="AlphaFoldDB" id="A0A265NA75"/>
<feature type="compositionally biased region" description="Basic and acidic residues" evidence="1">
    <location>
        <begin position="7"/>
        <end position="20"/>
    </location>
</feature>
<comment type="caution">
    <text evidence="2">The sequence shown here is derived from an EMBL/GenBank/DDBJ whole genome shotgun (WGS) entry which is preliminary data.</text>
</comment>
<proteinExistence type="predicted"/>
<evidence type="ECO:0000256" key="1">
    <source>
        <dbReference type="SAM" id="MobiDB-lite"/>
    </source>
</evidence>
<evidence type="ECO:0000313" key="3">
    <source>
        <dbReference type="Proteomes" id="UP000216498"/>
    </source>
</evidence>
<accession>A0A265NA75</accession>
<dbReference type="Pfam" id="PF10612">
    <property type="entry name" value="Spore-coat_CotZ"/>
    <property type="match status" value="1"/>
</dbReference>
<dbReference type="OrthoDB" id="1655185at2"/>
<name>A0A265NA75_9BACI</name>
<sequence>MGKYYKRNYDKPRTEEKAEPIRESADDCVTDTVRRIIKAQDEVIEDCCVSSCESAIKQLRKRKSDLAPQHTTIPFILYCNSSCSPFIGSGVFQAPMGNCKRNNNFFGSVETPIFRAKSFAKDSDNCVKLELLLPVTEQCEVLMPALDGCKCGSISQFFPTDDPVTGFQATGICITVNLNHFLAVTCLDPITPIPADADRSSHHSQRA</sequence>
<protein>
    <recommendedName>
        <fullName evidence="4">Spore coat protein</fullName>
    </recommendedName>
</protein>
<organism evidence="2 3">
    <name type="scientific">Virgibacillus indicus</name>
    <dbReference type="NCBI Taxonomy" id="2024554"/>
    <lineage>
        <taxon>Bacteria</taxon>
        <taxon>Bacillati</taxon>
        <taxon>Bacillota</taxon>
        <taxon>Bacilli</taxon>
        <taxon>Bacillales</taxon>
        <taxon>Bacillaceae</taxon>
        <taxon>Virgibacillus</taxon>
    </lineage>
</organism>
<keyword evidence="3" id="KW-1185">Reference proteome</keyword>
<dbReference type="Proteomes" id="UP000216498">
    <property type="component" value="Unassembled WGS sequence"/>
</dbReference>